<organism evidence="14 15">
    <name type="scientific">Taxus chinensis</name>
    <name type="common">Chinese yew</name>
    <name type="synonym">Taxus wallichiana var. chinensis</name>
    <dbReference type="NCBI Taxonomy" id="29808"/>
    <lineage>
        <taxon>Eukaryota</taxon>
        <taxon>Viridiplantae</taxon>
        <taxon>Streptophyta</taxon>
        <taxon>Embryophyta</taxon>
        <taxon>Tracheophyta</taxon>
        <taxon>Spermatophyta</taxon>
        <taxon>Pinopsida</taxon>
        <taxon>Pinidae</taxon>
        <taxon>Conifers II</taxon>
        <taxon>Cupressales</taxon>
        <taxon>Taxaceae</taxon>
        <taxon>Taxus</taxon>
    </lineage>
</organism>
<keyword evidence="4" id="KW-0808">Transferase</keyword>
<keyword evidence="15" id="KW-1185">Reference proteome</keyword>
<keyword evidence="7" id="KW-0067">ATP-binding</keyword>
<dbReference type="Pfam" id="PF00069">
    <property type="entry name" value="Pkinase"/>
    <property type="match status" value="1"/>
</dbReference>
<keyword evidence="3" id="KW-0723">Serine/threonine-protein kinase</keyword>
<dbReference type="Gene3D" id="3.30.430.20">
    <property type="entry name" value="Gnk2 domain, C-X8-C-X2-C motif"/>
    <property type="match status" value="1"/>
</dbReference>
<dbReference type="PANTHER" id="PTHR47973">
    <property type="entry name" value="CYSTEINE-RICH RECEPTOR-LIKE PROTEIN KINASE 3"/>
    <property type="match status" value="1"/>
</dbReference>
<comment type="catalytic activity">
    <reaction evidence="10">
        <text>L-threonyl-[protein] + ATP = O-phospho-L-threonyl-[protein] + ADP + H(+)</text>
        <dbReference type="Rhea" id="RHEA:46608"/>
        <dbReference type="Rhea" id="RHEA-COMP:11060"/>
        <dbReference type="Rhea" id="RHEA-COMP:11605"/>
        <dbReference type="ChEBI" id="CHEBI:15378"/>
        <dbReference type="ChEBI" id="CHEBI:30013"/>
        <dbReference type="ChEBI" id="CHEBI:30616"/>
        <dbReference type="ChEBI" id="CHEBI:61977"/>
        <dbReference type="ChEBI" id="CHEBI:456216"/>
        <dbReference type="EC" id="2.7.11.1"/>
    </reaction>
</comment>
<dbReference type="InterPro" id="IPR052059">
    <property type="entry name" value="CR_Ser/Thr_kinase"/>
</dbReference>
<dbReference type="SUPFAM" id="SSF56112">
    <property type="entry name" value="Protein kinase-like (PK-like)"/>
    <property type="match status" value="1"/>
</dbReference>
<reference evidence="14 15" key="1">
    <citation type="journal article" date="2021" name="Nat. Plants">
        <title>The Taxus genome provides insights into paclitaxel biosynthesis.</title>
        <authorList>
            <person name="Xiong X."/>
            <person name="Gou J."/>
            <person name="Liao Q."/>
            <person name="Li Y."/>
            <person name="Zhou Q."/>
            <person name="Bi G."/>
            <person name="Li C."/>
            <person name="Du R."/>
            <person name="Wang X."/>
            <person name="Sun T."/>
            <person name="Guo L."/>
            <person name="Liang H."/>
            <person name="Lu P."/>
            <person name="Wu Y."/>
            <person name="Zhang Z."/>
            <person name="Ro D.K."/>
            <person name="Shang Y."/>
            <person name="Huang S."/>
            <person name="Yan J."/>
        </authorList>
    </citation>
    <scope>NUCLEOTIDE SEQUENCE [LARGE SCALE GENOMIC DNA]</scope>
    <source>
        <strain evidence="14">Ta-2019</strain>
    </source>
</reference>
<evidence type="ECO:0000256" key="6">
    <source>
        <dbReference type="ARBA" id="ARBA00022777"/>
    </source>
</evidence>
<feature type="non-terminal residue" evidence="14">
    <location>
        <position position="359"/>
    </location>
</feature>
<dbReference type="PROSITE" id="PS51473">
    <property type="entry name" value="GNK2"/>
    <property type="match status" value="1"/>
</dbReference>
<evidence type="ECO:0000259" key="12">
    <source>
        <dbReference type="PROSITE" id="PS50011"/>
    </source>
</evidence>
<gene>
    <name evidence="14" type="ORF">KI387_013774</name>
</gene>
<dbReference type="SMART" id="SM00220">
    <property type="entry name" value="S_TKc"/>
    <property type="match status" value="1"/>
</dbReference>
<dbReference type="GO" id="GO:0004674">
    <property type="term" value="F:protein serine/threonine kinase activity"/>
    <property type="evidence" value="ECO:0007669"/>
    <property type="project" value="UniProtKB-KW"/>
</dbReference>
<keyword evidence="8" id="KW-0675">Receptor</keyword>
<evidence type="ECO:0000256" key="4">
    <source>
        <dbReference type="ARBA" id="ARBA00022679"/>
    </source>
</evidence>
<dbReference type="EC" id="2.7.11.1" evidence="2"/>
<dbReference type="InterPro" id="IPR008271">
    <property type="entry name" value="Ser/Thr_kinase_AS"/>
</dbReference>
<dbReference type="FunFam" id="1.10.510.10:FF:001023">
    <property type="entry name" value="Os07g0541700 protein"/>
    <property type="match status" value="1"/>
</dbReference>
<accession>A0AA38CLY4</accession>
<evidence type="ECO:0000256" key="8">
    <source>
        <dbReference type="ARBA" id="ARBA00023170"/>
    </source>
</evidence>
<proteinExistence type="predicted"/>
<dbReference type="InterPro" id="IPR002902">
    <property type="entry name" value="GNK2"/>
</dbReference>
<dbReference type="InterPro" id="IPR000719">
    <property type="entry name" value="Prot_kinase_dom"/>
</dbReference>
<feature type="non-terminal residue" evidence="14">
    <location>
        <position position="1"/>
    </location>
</feature>
<comment type="function">
    <text evidence="1">Exerts antifungal activity through its carbohydrate-binding specificity.</text>
</comment>
<feature type="domain" description="Gnk2-homologous" evidence="13">
    <location>
        <begin position="22"/>
        <end position="130"/>
    </location>
</feature>
<keyword evidence="5" id="KW-0547">Nucleotide-binding</keyword>
<sequence>KEESVVSKQTSVGFHTFSGNLDILPKTFNNSLNATDPAVFSKAVKGLFRNLTNEAYESASRYSSGKTMNSSTEKIFGLVQCWRDITSVEGCTACLSVAIQQLLLVTADGTQLGGVCFTGSCVARYETYQFINPSPAAPPPKLQLPSPTSSSNIQSNFDGIEFVLKVCKQGTYSSGYRRQFLGDVITKHVCNSKKIEVTRPKERSTTEQGVGVAEAFEHYTGLLYLHEDSQLHIIHRDIKASNILLGEKMEPKISDFGLARLFGQDESLVNTRIAGTFGYMAPEYAMHGKLSTKADVYSFGVVLLEIVCGIKNTDVKLLPKYQTLLELVWRYYTRGNTVDVVDRAIIECCPKEYISNCVH</sequence>
<evidence type="ECO:0000256" key="11">
    <source>
        <dbReference type="ARBA" id="ARBA00048679"/>
    </source>
</evidence>
<dbReference type="InterPro" id="IPR011009">
    <property type="entry name" value="Kinase-like_dom_sf"/>
</dbReference>
<dbReference type="PROSITE" id="PS50011">
    <property type="entry name" value="PROTEIN_KINASE_DOM"/>
    <property type="match status" value="1"/>
</dbReference>
<dbReference type="Proteomes" id="UP000824469">
    <property type="component" value="Unassembled WGS sequence"/>
</dbReference>
<evidence type="ECO:0000256" key="3">
    <source>
        <dbReference type="ARBA" id="ARBA00022527"/>
    </source>
</evidence>
<evidence type="ECO:0000256" key="9">
    <source>
        <dbReference type="ARBA" id="ARBA00023180"/>
    </source>
</evidence>
<comment type="catalytic activity">
    <reaction evidence="11">
        <text>L-seryl-[protein] + ATP = O-phospho-L-seryl-[protein] + ADP + H(+)</text>
        <dbReference type="Rhea" id="RHEA:17989"/>
        <dbReference type="Rhea" id="RHEA-COMP:9863"/>
        <dbReference type="Rhea" id="RHEA-COMP:11604"/>
        <dbReference type="ChEBI" id="CHEBI:15378"/>
        <dbReference type="ChEBI" id="CHEBI:29999"/>
        <dbReference type="ChEBI" id="CHEBI:30616"/>
        <dbReference type="ChEBI" id="CHEBI:83421"/>
        <dbReference type="ChEBI" id="CHEBI:456216"/>
        <dbReference type="EC" id="2.7.11.1"/>
    </reaction>
</comment>
<evidence type="ECO:0000256" key="10">
    <source>
        <dbReference type="ARBA" id="ARBA00047899"/>
    </source>
</evidence>
<dbReference type="GO" id="GO:0005524">
    <property type="term" value="F:ATP binding"/>
    <property type="evidence" value="ECO:0007669"/>
    <property type="project" value="UniProtKB-KW"/>
</dbReference>
<name>A0AA38CLY4_TAXCH</name>
<dbReference type="EMBL" id="JAHRHJ020000009">
    <property type="protein sequence ID" value="KAH9302191.1"/>
    <property type="molecule type" value="Genomic_DNA"/>
</dbReference>
<dbReference type="AlphaFoldDB" id="A0AA38CLY4"/>
<evidence type="ECO:0000256" key="2">
    <source>
        <dbReference type="ARBA" id="ARBA00012513"/>
    </source>
</evidence>
<feature type="domain" description="Protein kinase" evidence="12">
    <location>
        <begin position="65"/>
        <end position="359"/>
    </location>
</feature>
<dbReference type="Pfam" id="PF01657">
    <property type="entry name" value="Stress-antifung"/>
    <property type="match status" value="1"/>
</dbReference>
<dbReference type="CDD" id="cd23509">
    <property type="entry name" value="Gnk2-like"/>
    <property type="match status" value="1"/>
</dbReference>
<dbReference type="Gene3D" id="1.10.510.10">
    <property type="entry name" value="Transferase(Phosphotransferase) domain 1"/>
    <property type="match status" value="1"/>
</dbReference>
<evidence type="ECO:0000256" key="5">
    <source>
        <dbReference type="ARBA" id="ARBA00022741"/>
    </source>
</evidence>
<dbReference type="PROSITE" id="PS00108">
    <property type="entry name" value="PROTEIN_KINASE_ST"/>
    <property type="match status" value="1"/>
</dbReference>
<dbReference type="InterPro" id="IPR038408">
    <property type="entry name" value="GNK2_sf"/>
</dbReference>
<evidence type="ECO:0000313" key="15">
    <source>
        <dbReference type="Proteomes" id="UP000824469"/>
    </source>
</evidence>
<evidence type="ECO:0000256" key="7">
    <source>
        <dbReference type="ARBA" id="ARBA00022840"/>
    </source>
</evidence>
<evidence type="ECO:0000259" key="13">
    <source>
        <dbReference type="PROSITE" id="PS51473"/>
    </source>
</evidence>
<comment type="caution">
    <text evidence="14">The sequence shown here is derived from an EMBL/GenBank/DDBJ whole genome shotgun (WGS) entry which is preliminary data.</text>
</comment>
<protein>
    <recommendedName>
        <fullName evidence="2">non-specific serine/threonine protein kinase</fullName>
        <ecNumber evidence="2">2.7.11.1</ecNumber>
    </recommendedName>
</protein>
<evidence type="ECO:0000313" key="14">
    <source>
        <dbReference type="EMBL" id="KAH9302191.1"/>
    </source>
</evidence>
<keyword evidence="9" id="KW-0325">Glycoprotein</keyword>
<evidence type="ECO:0000256" key="1">
    <source>
        <dbReference type="ARBA" id="ARBA00002571"/>
    </source>
</evidence>
<keyword evidence="6" id="KW-0418">Kinase</keyword>